<reference evidence="1" key="1">
    <citation type="journal article" date="2019" name="Sci. Rep.">
        <title>Draft genome of Tanacetum cinerariifolium, the natural source of mosquito coil.</title>
        <authorList>
            <person name="Yamashiro T."/>
            <person name="Shiraishi A."/>
            <person name="Satake H."/>
            <person name="Nakayama K."/>
        </authorList>
    </citation>
    <scope>NUCLEOTIDE SEQUENCE</scope>
</reference>
<protein>
    <submittedName>
        <fullName evidence="1">Uncharacterized protein</fullName>
    </submittedName>
</protein>
<proteinExistence type="predicted"/>
<feature type="non-terminal residue" evidence="1">
    <location>
        <position position="1"/>
    </location>
</feature>
<name>A0A699XN36_TANCI</name>
<dbReference type="AlphaFoldDB" id="A0A699XN36"/>
<evidence type="ECO:0000313" key="1">
    <source>
        <dbReference type="EMBL" id="GFD57884.1"/>
    </source>
</evidence>
<gene>
    <name evidence="1" type="ORF">Tci_929853</name>
</gene>
<sequence length="86" mass="9427">QPRQGIVDGIERSDRGQAERGAALLEDAPVGGVDEREDHQPGVLRDLLEDALEMRLGAHHRPEMADRLDVVILGERGLGDVLQRLA</sequence>
<feature type="non-terminal residue" evidence="1">
    <location>
        <position position="86"/>
    </location>
</feature>
<dbReference type="EMBL" id="BKCJ011846142">
    <property type="protein sequence ID" value="GFD57884.1"/>
    <property type="molecule type" value="Genomic_DNA"/>
</dbReference>
<accession>A0A699XN36</accession>
<organism evidence="1">
    <name type="scientific">Tanacetum cinerariifolium</name>
    <name type="common">Dalmatian daisy</name>
    <name type="synonym">Chrysanthemum cinerariifolium</name>
    <dbReference type="NCBI Taxonomy" id="118510"/>
    <lineage>
        <taxon>Eukaryota</taxon>
        <taxon>Viridiplantae</taxon>
        <taxon>Streptophyta</taxon>
        <taxon>Embryophyta</taxon>
        <taxon>Tracheophyta</taxon>
        <taxon>Spermatophyta</taxon>
        <taxon>Magnoliopsida</taxon>
        <taxon>eudicotyledons</taxon>
        <taxon>Gunneridae</taxon>
        <taxon>Pentapetalae</taxon>
        <taxon>asterids</taxon>
        <taxon>campanulids</taxon>
        <taxon>Asterales</taxon>
        <taxon>Asteraceae</taxon>
        <taxon>Asteroideae</taxon>
        <taxon>Anthemideae</taxon>
        <taxon>Anthemidinae</taxon>
        <taxon>Tanacetum</taxon>
    </lineage>
</organism>
<comment type="caution">
    <text evidence="1">The sequence shown here is derived from an EMBL/GenBank/DDBJ whole genome shotgun (WGS) entry which is preliminary data.</text>
</comment>